<dbReference type="KEGG" id="ela:UCREL1_2356"/>
<feature type="region of interest" description="Disordered" evidence="1">
    <location>
        <begin position="110"/>
        <end position="159"/>
    </location>
</feature>
<dbReference type="EMBL" id="KB705830">
    <property type="protein sequence ID" value="EMR70590.1"/>
    <property type="molecule type" value="Genomic_DNA"/>
</dbReference>
<evidence type="ECO:0000313" key="3">
    <source>
        <dbReference type="Proteomes" id="UP000012174"/>
    </source>
</evidence>
<feature type="compositionally biased region" description="Polar residues" evidence="1">
    <location>
        <begin position="188"/>
        <end position="202"/>
    </location>
</feature>
<dbReference type="HOGENOM" id="CLU_801760_0_0_1"/>
<sequence length="346" mass="37607">MSDFAWQTPIPVVPEPQSQSQGQGQGQEQGRGQQPGLSRQQRRARRRDNRRDSRRNNRNNATQRQFEQRERIIERLDFLSAQLSILISKAPDTWFTLGGSPTAAAATAAAEHESSTADFASFDLSDRRDPTPPTTQQDTTTGGYPPPSEAPEPDELDIPLFYPEVSSPSVYEWPDCYDYADMLGAESQSDIRGGDTHSNSRSGVARGCSPPKPSPVGSPAAATLVTPEDALRLLASTFYLLELDLLETRRRLQDLRDVVARPAHPSYALLPDIHDTVKTVVDGLESAIDQDLDRLFFLNAVQERAGLTTMPVPTGSISASVARSPQIVTASASAAAVATITVPLQG</sequence>
<gene>
    <name evidence="2" type="ORF">UCREL1_2356</name>
</gene>
<dbReference type="STRING" id="1287681.M7TVC0"/>
<dbReference type="Proteomes" id="UP000012174">
    <property type="component" value="Unassembled WGS sequence"/>
</dbReference>
<proteinExistence type="predicted"/>
<feature type="region of interest" description="Disordered" evidence="1">
    <location>
        <begin position="1"/>
        <end position="68"/>
    </location>
</feature>
<name>M7TVC0_EUTLA</name>
<evidence type="ECO:0000313" key="2">
    <source>
        <dbReference type="EMBL" id="EMR70590.1"/>
    </source>
</evidence>
<reference evidence="3" key="1">
    <citation type="journal article" date="2013" name="Genome Announc.">
        <title>Draft genome sequence of the grapevine dieback fungus Eutypa lata UCR-EL1.</title>
        <authorList>
            <person name="Blanco-Ulate B."/>
            <person name="Rolshausen P.E."/>
            <person name="Cantu D."/>
        </authorList>
    </citation>
    <scope>NUCLEOTIDE SEQUENCE [LARGE SCALE GENOMIC DNA]</scope>
    <source>
        <strain evidence="3">UCR-EL1</strain>
    </source>
</reference>
<keyword evidence="3" id="KW-1185">Reference proteome</keyword>
<feature type="compositionally biased region" description="Low complexity" evidence="1">
    <location>
        <begin position="30"/>
        <end position="39"/>
    </location>
</feature>
<feature type="compositionally biased region" description="Low complexity" evidence="1">
    <location>
        <begin position="134"/>
        <end position="143"/>
    </location>
</feature>
<organism evidence="2 3">
    <name type="scientific">Eutypa lata (strain UCR-EL1)</name>
    <name type="common">Grapevine dieback disease fungus</name>
    <name type="synonym">Eutypa armeniacae</name>
    <dbReference type="NCBI Taxonomy" id="1287681"/>
    <lineage>
        <taxon>Eukaryota</taxon>
        <taxon>Fungi</taxon>
        <taxon>Dikarya</taxon>
        <taxon>Ascomycota</taxon>
        <taxon>Pezizomycotina</taxon>
        <taxon>Sordariomycetes</taxon>
        <taxon>Xylariomycetidae</taxon>
        <taxon>Xylariales</taxon>
        <taxon>Diatrypaceae</taxon>
        <taxon>Eutypa</taxon>
    </lineage>
</organism>
<accession>M7TVC0</accession>
<evidence type="ECO:0000256" key="1">
    <source>
        <dbReference type="SAM" id="MobiDB-lite"/>
    </source>
</evidence>
<protein>
    <submittedName>
        <fullName evidence="2">Uncharacterized protein</fullName>
    </submittedName>
</protein>
<feature type="region of interest" description="Disordered" evidence="1">
    <location>
        <begin position="188"/>
        <end position="220"/>
    </location>
</feature>
<dbReference type="AlphaFoldDB" id="M7TVC0"/>